<dbReference type="RefSeq" id="WP_139985471.1">
    <property type="nucleotide sequence ID" value="NZ_VENP01000001.1"/>
</dbReference>
<feature type="transmembrane region" description="Helical" evidence="1">
    <location>
        <begin position="389"/>
        <end position="409"/>
    </location>
</feature>
<comment type="caution">
    <text evidence="2">The sequence shown here is derived from an EMBL/GenBank/DDBJ whole genome shotgun (WGS) entry which is preliminary data.</text>
</comment>
<keyword evidence="1" id="KW-0472">Membrane</keyword>
<proteinExistence type="predicted"/>
<keyword evidence="3" id="KW-1185">Reference proteome</keyword>
<dbReference type="AlphaFoldDB" id="A0A5C5BGU5"/>
<name>A0A5C5BGU5_9MICO</name>
<accession>A0A5C5BGU5</accession>
<sequence length="806" mass="83852">MSSGLHLPALWRTFARSGAARRSGMLIAAVASVLVLAYSVLIALSPTPEQVADRELGGYDGGVQVEADVREDPEPAVRVRDAARNAGATAEATLLESLDLRVTGGLYTALYYAETDWSDALFDRYTLESGHWPRQPAQVVVTERLARELDGEALEVLSGTERLQVVGVVRDAYGLDSRQVLAAEGTWNAFDWSSLSRTFPNVAASLTVFWAGTSADEVVSALAEAGLVASLPSLETREDLLTNPSPTLVDQYPFAFTIPAILAPAGLAAVVVLTAERRLRRSIGVLRVLGIASGPAVGAAVGAWATWVAIGAGGGSVVGAGLGLLARPLTAAVAPHVLAPPVVPWAGVATVVASTLLALALTVVGLALRRPARALAELGHRVPARTMSYLRLVAIALSVVAILWLGASLRTMFDIVWLTAACVACAALIAPSAVRVVVDHLPDRRPSIRLAKRQLAGDRTRVGIAVALLTATLAPSLVMATLVASVQSSGSALMRTNAGRDQLVIATNNAFVAPPSEALAIARESAPDAWEVEQFAVVSAEQYVTVNEPGLGYLVALGSAADAARMCGALDDGAAQVLDRGGVLLLNGGTGPLQTLWFNDGSKTAPVPAGPVACPDWGNALAGVMLTSGAHELGLETAPEATVFGPVTADQFALVRDRLEEAGLDVTLAQFGGERRTPSIPPPVWIALVVTSSLAIGAALLATRSQARILDLYRPTLSAVGLNRSWASRVLRTQVMVITVLGALLALVTTAVPLLIGALTFPAVVVVVPWPVLSALVLAILATAWLASPVRTDARSNRGVDNGRRS</sequence>
<organism evidence="2 3">
    <name type="scientific">Miniimonas arenae</name>
    <dbReference type="NCBI Taxonomy" id="676201"/>
    <lineage>
        <taxon>Bacteria</taxon>
        <taxon>Bacillati</taxon>
        <taxon>Actinomycetota</taxon>
        <taxon>Actinomycetes</taxon>
        <taxon>Micrococcales</taxon>
        <taxon>Beutenbergiaceae</taxon>
        <taxon>Miniimonas</taxon>
    </lineage>
</organism>
<dbReference type="Proteomes" id="UP000313849">
    <property type="component" value="Unassembled WGS sequence"/>
</dbReference>
<evidence type="ECO:0000313" key="2">
    <source>
        <dbReference type="EMBL" id="TNU77365.1"/>
    </source>
</evidence>
<evidence type="ECO:0008006" key="4">
    <source>
        <dbReference type="Google" id="ProtNLM"/>
    </source>
</evidence>
<keyword evidence="1" id="KW-1133">Transmembrane helix</keyword>
<feature type="transmembrane region" description="Helical" evidence="1">
    <location>
        <begin position="345"/>
        <end position="368"/>
    </location>
</feature>
<feature type="transmembrane region" description="Helical" evidence="1">
    <location>
        <begin position="296"/>
        <end position="325"/>
    </location>
</feature>
<feature type="transmembrane region" description="Helical" evidence="1">
    <location>
        <begin position="252"/>
        <end position="275"/>
    </location>
</feature>
<keyword evidence="1" id="KW-0812">Transmembrane</keyword>
<protein>
    <recommendedName>
        <fullName evidence="4">FtsX-like permease family protein</fullName>
    </recommendedName>
</protein>
<feature type="transmembrane region" description="Helical" evidence="1">
    <location>
        <begin position="415"/>
        <end position="441"/>
    </location>
</feature>
<dbReference type="OrthoDB" id="3333294at2"/>
<feature type="transmembrane region" description="Helical" evidence="1">
    <location>
        <begin position="768"/>
        <end position="788"/>
    </location>
</feature>
<feature type="transmembrane region" description="Helical" evidence="1">
    <location>
        <begin position="684"/>
        <end position="702"/>
    </location>
</feature>
<gene>
    <name evidence="2" type="ORF">FH969_00965</name>
</gene>
<feature type="transmembrane region" description="Helical" evidence="1">
    <location>
        <begin position="25"/>
        <end position="44"/>
    </location>
</feature>
<evidence type="ECO:0000313" key="3">
    <source>
        <dbReference type="Proteomes" id="UP000313849"/>
    </source>
</evidence>
<feature type="transmembrane region" description="Helical" evidence="1">
    <location>
        <begin position="735"/>
        <end position="756"/>
    </location>
</feature>
<feature type="transmembrane region" description="Helical" evidence="1">
    <location>
        <begin position="462"/>
        <end position="486"/>
    </location>
</feature>
<evidence type="ECO:0000256" key="1">
    <source>
        <dbReference type="SAM" id="Phobius"/>
    </source>
</evidence>
<reference evidence="2 3" key="1">
    <citation type="submission" date="2019-06" db="EMBL/GenBank/DDBJ databases">
        <title>Draft genome sequence of Miniimonas arenae KCTC 19750T isolated from sea sand.</title>
        <authorList>
            <person name="Park S.-J."/>
        </authorList>
    </citation>
    <scope>NUCLEOTIDE SEQUENCE [LARGE SCALE GENOMIC DNA]</scope>
    <source>
        <strain evidence="2 3">KCTC 19750</strain>
    </source>
</reference>
<dbReference type="EMBL" id="VENP01000001">
    <property type="protein sequence ID" value="TNU77365.1"/>
    <property type="molecule type" value="Genomic_DNA"/>
</dbReference>